<sequence length="53" mass="6430">MQLAVIEAYLERFPLEEREFRALAWIEANAGAYRQHWQTRVASRRGYRQFTSR</sequence>
<reference evidence="1" key="1">
    <citation type="submission" date="2020-10" db="EMBL/GenBank/DDBJ databases">
        <title>Connecting structure to function with the recovery of over 1000 high-quality activated sludge metagenome-assembled genomes encoding full-length rRNA genes using long-read sequencing.</title>
        <authorList>
            <person name="Singleton C.M."/>
            <person name="Petriglieri F."/>
            <person name="Kristensen J.M."/>
            <person name="Kirkegaard R.H."/>
            <person name="Michaelsen T.Y."/>
            <person name="Andersen M.H."/>
            <person name="Karst S.M."/>
            <person name="Dueholm M.S."/>
            <person name="Nielsen P.H."/>
            <person name="Albertsen M."/>
        </authorList>
    </citation>
    <scope>NUCLEOTIDE SEQUENCE</scope>
    <source>
        <strain evidence="1">OdNE_18-Q3-R46-58_BAT3C.305</strain>
    </source>
</reference>
<comment type="caution">
    <text evidence="1">The sequence shown here is derived from an EMBL/GenBank/DDBJ whole genome shotgun (WGS) entry which is preliminary data.</text>
</comment>
<evidence type="ECO:0000313" key="1">
    <source>
        <dbReference type="EMBL" id="MBK8890333.1"/>
    </source>
</evidence>
<proteinExistence type="predicted"/>
<evidence type="ECO:0000313" key="2">
    <source>
        <dbReference type="Proteomes" id="UP000808146"/>
    </source>
</evidence>
<accession>A0A9D7LQL6</accession>
<protein>
    <submittedName>
        <fullName evidence="1">Uncharacterized protein</fullName>
    </submittedName>
</protein>
<organism evidence="1 2">
    <name type="scientific">Candidatus Dechloromonas phosphorivorans</name>
    <dbReference type="NCBI Taxonomy" id="2899244"/>
    <lineage>
        <taxon>Bacteria</taxon>
        <taxon>Pseudomonadati</taxon>
        <taxon>Pseudomonadota</taxon>
        <taxon>Betaproteobacteria</taxon>
        <taxon>Rhodocyclales</taxon>
        <taxon>Azonexaceae</taxon>
        <taxon>Dechloromonas</taxon>
    </lineage>
</organism>
<dbReference type="EMBL" id="JADKBR010000007">
    <property type="protein sequence ID" value="MBK8890333.1"/>
    <property type="molecule type" value="Genomic_DNA"/>
</dbReference>
<dbReference type="AlphaFoldDB" id="A0A9D7LQL6"/>
<gene>
    <name evidence="1" type="ORF">IPN75_07980</name>
</gene>
<dbReference type="Proteomes" id="UP000808146">
    <property type="component" value="Unassembled WGS sequence"/>
</dbReference>
<name>A0A9D7LQL6_9RHOO</name>